<evidence type="ECO:0000313" key="1">
    <source>
        <dbReference type="EMBL" id="AXF41152.1"/>
    </source>
</evidence>
<accession>A0A345AW69</accession>
<organism evidence="1 2">
    <name type="scientific">Cyanophage S-TIM4</name>
    <dbReference type="NCBI Taxonomy" id="1048189"/>
    <lineage>
        <taxon>Viruses</taxon>
        <taxon>Duplodnaviria</taxon>
        <taxon>Heunggongvirae</taxon>
        <taxon>Uroviricota</taxon>
        <taxon>Caudoviricetes</taxon>
        <taxon>Pantevenvirales</taxon>
        <taxon>Kyanoviridae</taxon>
        <taxon>Thaumasvirus</taxon>
        <taxon>Thaumasvirus stim4</taxon>
    </lineage>
</organism>
<dbReference type="EMBL" id="MH512890">
    <property type="protein sequence ID" value="AXF41152.1"/>
    <property type="molecule type" value="Genomic_DNA"/>
</dbReference>
<name>A0A345AW69_9CAUD</name>
<dbReference type="RefSeq" id="YP_009806273.1">
    <property type="nucleotide sequence ID" value="NC_048015.1"/>
</dbReference>
<sequence length="264" mass="30153">MAIINTEQAQYPSYQEFLAFSKKEDNHPSFTNLFSVHFAAPRLLQSNLGPSVGGSKTKRLHPETPQLRTLLNYYANSVNLPSKQMTTGSFLSVGTAIKYATNQAYSQMNISFIMPRSQYTRAFFEEWTTRISADSNQYVEFYDDYVCPSLRVYKWERGGGKDVVQDEKMIKALKDAGDPYLIAKQYRVTAVWEMRNVFPFNIGSIQLNNDTSRAMTLTVGLLYERYRLTVADDFSDPGTYQFPGDSNPFTSNIPQLDRYNSAVF</sequence>
<dbReference type="GeneID" id="54997131"/>
<keyword evidence="2" id="KW-1185">Reference proteome</keyword>
<gene>
    <name evidence="1" type="primary">ORF_16</name>
    <name evidence="1" type="ORF">S-TIM4_ORF_16</name>
</gene>
<protein>
    <submittedName>
        <fullName evidence="1">Uncharacterized protein</fullName>
    </submittedName>
</protein>
<reference evidence="1 2" key="1">
    <citation type="journal article" date="2011" name="Nature">
        <title>Genomic island variability facilitates Prochlorococcus-virus coexistence.</title>
        <authorList>
            <person name="Avrani S."/>
            <person name="Wurtzel O."/>
            <person name="Sharon I."/>
            <person name="Sorek R."/>
            <person name="Lindell D."/>
        </authorList>
    </citation>
    <scope>NUCLEOTIDE SEQUENCE [LARGE SCALE GENOMIC DNA]</scope>
</reference>
<proteinExistence type="predicted"/>
<evidence type="ECO:0000313" key="2">
    <source>
        <dbReference type="Proteomes" id="UP000257501"/>
    </source>
</evidence>
<dbReference type="Proteomes" id="UP000257501">
    <property type="component" value="Segment"/>
</dbReference>
<dbReference type="KEGG" id="vg:54997131"/>